<evidence type="ECO:0000256" key="1">
    <source>
        <dbReference type="SAM" id="MobiDB-lite"/>
    </source>
</evidence>
<name>A0ABR1RLM5_9PEZI</name>
<accession>A0ABR1RLM5</accession>
<sequence length="108" mass="11653">MKPDAAALHYGNGDPPLSLSFAPPAGDDKDGKEGPCIKMPNAAIRKRRKCEFSIAGLSFSKTCPALLACKLTNHHLPSMCGGQQDDRASLRCLLMPIPQLFSRLCGRE</sequence>
<organism evidence="2 3">
    <name type="scientific">Apiospora marii</name>
    <dbReference type="NCBI Taxonomy" id="335849"/>
    <lineage>
        <taxon>Eukaryota</taxon>
        <taxon>Fungi</taxon>
        <taxon>Dikarya</taxon>
        <taxon>Ascomycota</taxon>
        <taxon>Pezizomycotina</taxon>
        <taxon>Sordariomycetes</taxon>
        <taxon>Xylariomycetidae</taxon>
        <taxon>Amphisphaeriales</taxon>
        <taxon>Apiosporaceae</taxon>
        <taxon>Apiospora</taxon>
    </lineage>
</organism>
<evidence type="ECO:0000313" key="3">
    <source>
        <dbReference type="Proteomes" id="UP001396898"/>
    </source>
</evidence>
<dbReference type="Proteomes" id="UP001396898">
    <property type="component" value="Unassembled WGS sequence"/>
</dbReference>
<evidence type="ECO:0000313" key="2">
    <source>
        <dbReference type="EMBL" id="KAK8015501.1"/>
    </source>
</evidence>
<feature type="region of interest" description="Disordered" evidence="1">
    <location>
        <begin position="1"/>
        <end position="33"/>
    </location>
</feature>
<gene>
    <name evidence="2" type="ORF">PG991_008389</name>
</gene>
<keyword evidence="3" id="KW-1185">Reference proteome</keyword>
<reference evidence="2 3" key="1">
    <citation type="submission" date="2023-01" db="EMBL/GenBank/DDBJ databases">
        <title>Analysis of 21 Apiospora genomes using comparative genomics revels a genus with tremendous synthesis potential of carbohydrate active enzymes and secondary metabolites.</title>
        <authorList>
            <person name="Sorensen T."/>
        </authorList>
    </citation>
    <scope>NUCLEOTIDE SEQUENCE [LARGE SCALE GENOMIC DNA]</scope>
    <source>
        <strain evidence="2 3">CBS 20057</strain>
    </source>
</reference>
<protein>
    <submittedName>
        <fullName evidence="2">Uncharacterized protein</fullName>
    </submittedName>
</protein>
<proteinExistence type="predicted"/>
<comment type="caution">
    <text evidence="2">The sequence shown here is derived from an EMBL/GenBank/DDBJ whole genome shotgun (WGS) entry which is preliminary data.</text>
</comment>
<dbReference type="EMBL" id="JAQQWI010000012">
    <property type="protein sequence ID" value="KAK8015501.1"/>
    <property type="molecule type" value="Genomic_DNA"/>
</dbReference>